<dbReference type="RefSeq" id="WP_216839974.1">
    <property type="nucleotide sequence ID" value="NZ_JAFNJS010000012.1"/>
</dbReference>
<proteinExistence type="predicted"/>
<evidence type="ECO:0000313" key="1">
    <source>
        <dbReference type="EMBL" id="MFC3003518.1"/>
    </source>
</evidence>
<dbReference type="EMBL" id="JBHRSB010000012">
    <property type="protein sequence ID" value="MFC3003518.1"/>
    <property type="molecule type" value="Genomic_DNA"/>
</dbReference>
<comment type="caution">
    <text evidence="1">The sequence shown here is derived from an EMBL/GenBank/DDBJ whole genome shotgun (WGS) entry which is preliminary data.</text>
</comment>
<gene>
    <name evidence="1" type="ORF">ACFOD3_26730</name>
</gene>
<dbReference type="Proteomes" id="UP001595420">
    <property type="component" value="Unassembled WGS sequence"/>
</dbReference>
<name>A0ABV7C1T2_9PROT</name>
<organism evidence="1 2">
    <name type="scientific">Falsiroseomonas tokyonensis</name>
    <dbReference type="NCBI Taxonomy" id="430521"/>
    <lineage>
        <taxon>Bacteria</taxon>
        <taxon>Pseudomonadati</taxon>
        <taxon>Pseudomonadota</taxon>
        <taxon>Alphaproteobacteria</taxon>
        <taxon>Acetobacterales</taxon>
        <taxon>Roseomonadaceae</taxon>
        <taxon>Falsiroseomonas</taxon>
    </lineage>
</organism>
<reference evidence="2" key="1">
    <citation type="journal article" date="2019" name="Int. J. Syst. Evol. Microbiol.">
        <title>The Global Catalogue of Microorganisms (GCM) 10K type strain sequencing project: providing services to taxonomists for standard genome sequencing and annotation.</title>
        <authorList>
            <consortium name="The Broad Institute Genomics Platform"/>
            <consortium name="The Broad Institute Genome Sequencing Center for Infectious Disease"/>
            <person name="Wu L."/>
            <person name="Ma J."/>
        </authorList>
    </citation>
    <scope>NUCLEOTIDE SEQUENCE [LARGE SCALE GENOMIC DNA]</scope>
    <source>
        <strain evidence="2">CGMCC 1.16855</strain>
    </source>
</reference>
<evidence type="ECO:0000313" key="2">
    <source>
        <dbReference type="Proteomes" id="UP001595420"/>
    </source>
</evidence>
<accession>A0ABV7C1T2</accession>
<protein>
    <submittedName>
        <fullName evidence="1">Uncharacterized protein</fullName>
    </submittedName>
</protein>
<sequence>MSRGLERVRAAGNNHGRHYAHASAAVRGLVQQDGTSAMLARRLTIETPSHHLRRPEIRKGGRPDLPLRGCLAVRPAATIGLGPAFLVMTSLAMAEFGAMAALWSRYDPAGVDHDHVGVAPKHPHPATGRRHAEVIDDRYPQWPC</sequence>
<keyword evidence="2" id="KW-1185">Reference proteome</keyword>